<evidence type="ECO:0000313" key="3">
    <source>
        <dbReference type="EMBL" id="SOY28879.1"/>
    </source>
</evidence>
<dbReference type="InterPro" id="IPR033704">
    <property type="entry name" value="dUTPase_trimeric"/>
</dbReference>
<accession>A0A2K4ZEJ6</accession>
<dbReference type="AlphaFoldDB" id="A0A2K4ZEJ6"/>
<organism evidence="3 4">
    <name type="scientific">Acetatifactor muris</name>
    <dbReference type="NCBI Taxonomy" id="879566"/>
    <lineage>
        <taxon>Bacteria</taxon>
        <taxon>Bacillati</taxon>
        <taxon>Bacillota</taxon>
        <taxon>Clostridia</taxon>
        <taxon>Lachnospirales</taxon>
        <taxon>Lachnospiraceae</taxon>
        <taxon>Acetatifactor</taxon>
    </lineage>
</organism>
<dbReference type="InterPro" id="IPR011962">
    <property type="entry name" value="dCTP_deaminase"/>
</dbReference>
<keyword evidence="4" id="KW-1185">Reference proteome</keyword>
<keyword evidence="1" id="KW-0378">Hydrolase</keyword>
<dbReference type="InterPro" id="IPR025935">
    <property type="entry name" value="AbiH"/>
</dbReference>
<evidence type="ECO:0000256" key="1">
    <source>
        <dbReference type="ARBA" id="ARBA00022801"/>
    </source>
</evidence>
<gene>
    <name evidence="3" type="ORF">AMURIS_01593</name>
</gene>
<dbReference type="Proteomes" id="UP000236311">
    <property type="component" value="Unassembled WGS sequence"/>
</dbReference>
<reference evidence="3 4" key="1">
    <citation type="submission" date="2018-01" db="EMBL/GenBank/DDBJ databases">
        <authorList>
            <person name="Gaut B.S."/>
            <person name="Morton B.R."/>
            <person name="Clegg M.T."/>
            <person name="Duvall M.R."/>
        </authorList>
    </citation>
    <scope>NUCLEOTIDE SEQUENCE [LARGE SCALE GENOMIC DNA]</scope>
    <source>
        <strain evidence="3">GP69</strain>
    </source>
</reference>
<keyword evidence="2" id="KW-0546">Nucleotide metabolism</keyword>
<dbReference type="OrthoDB" id="9810135at2"/>
<evidence type="ECO:0000256" key="2">
    <source>
        <dbReference type="ARBA" id="ARBA00023080"/>
    </source>
</evidence>
<dbReference type="SUPFAM" id="SSF51283">
    <property type="entry name" value="dUTPase-like"/>
    <property type="match status" value="1"/>
</dbReference>
<sequence>MAVLSYDDIVRLIKKEEGILILNRRDKNISGLGYDLTIGFIRDADTGQVPETFAEDNNRYVLLSEHRYIVISKEFVYFSSQYMATLHSRGSYALKGIIVTSTTVDPNYAGCITGSLYICSPKDVYIKKDNSFATMVIHQLRTPTQKGLSRNEDGRLMDAQETFHSRYPNINADTIQAGDAYYGALRKQIEYEYMAARERMRAKSQAGAVVEAAPTQKDGGSRITFLIGNGFDINVGLNTRYSDFYPYFIKNYPDNLLAKNIEGNIEAWSDLELGIGKYTEKISLPDERNFEQYEKDLEECLADYLKEETYKINLREEGRKKQVGLIMLNSITNFYSHFPKIIEQDILRVLPVHPDERKYSFISFNYTDTLELCLKAAKEQDTGRQFRLEDVIHIHGTISDNMVLGVNDKNQIANKNFQRDIEKKELLIKEEINKSYKNSRIQEARAAIDDSSVICVFGMSIGETDKMWWQYIAKWLQCSEARKLVIFARDSEVARNSKYTNKCKRDMTERFKKNGDLIEVWNQVESRIHVEVNADIFSFELV</sequence>
<name>A0A2K4ZEJ6_9FIRM</name>
<dbReference type="Pfam" id="PF22769">
    <property type="entry name" value="DCD"/>
    <property type="match status" value="1"/>
</dbReference>
<protein>
    <submittedName>
        <fullName evidence="3">Deoxycytidine triphosphate deaminase</fullName>
    </submittedName>
</protein>
<dbReference type="CDD" id="cd07557">
    <property type="entry name" value="trimeric_dUTPase"/>
    <property type="match status" value="1"/>
</dbReference>
<dbReference type="Gene3D" id="2.70.40.10">
    <property type="match status" value="1"/>
</dbReference>
<dbReference type="InterPro" id="IPR036157">
    <property type="entry name" value="dUTPase-like_sf"/>
</dbReference>
<evidence type="ECO:0000313" key="4">
    <source>
        <dbReference type="Proteomes" id="UP000236311"/>
    </source>
</evidence>
<dbReference type="Pfam" id="PF14253">
    <property type="entry name" value="AbiH"/>
    <property type="match status" value="1"/>
</dbReference>
<dbReference type="RefSeq" id="WP_103238954.1">
    <property type="nucleotide sequence ID" value="NZ_JANJZD010000014.1"/>
</dbReference>
<dbReference type="GO" id="GO:0008829">
    <property type="term" value="F:dCTP deaminase activity"/>
    <property type="evidence" value="ECO:0007669"/>
    <property type="project" value="InterPro"/>
</dbReference>
<proteinExistence type="predicted"/>
<dbReference type="EMBL" id="OFSM01000007">
    <property type="protein sequence ID" value="SOY28879.1"/>
    <property type="molecule type" value="Genomic_DNA"/>
</dbReference>
<dbReference type="GO" id="GO:0006229">
    <property type="term" value="P:dUTP biosynthetic process"/>
    <property type="evidence" value="ECO:0007669"/>
    <property type="project" value="InterPro"/>
</dbReference>